<dbReference type="Proteomes" id="UP000189443">
    <property type="component" value="Chromosome"/>
</dbReference>
<reference evidence="3 4" key="1">
    <citation type="submission" date="2017-02" db="EMBL/GenBank/DDBJ databases">
        <title>Streptomyces pactum ACT12 Genome sequencing and assembly.</title>
        <authorList>
            <person name="Xue Q."/>
            <person name="Yan X."/>
            <person name="Jia L."/>
            <person name="Yan H."/>
        </authorList>
    </citation>
    <scope>NUCLEOTIDE SEQUENCE [LARGE SCALE GENOMIC DNA]</scope>
    <source>
        <strain evidence="3 4">ACT12</strain>
    </source>
</reference>
<dbReference type="EMBL" id="CP019724">
    <property type="protein sequence ID" value="AQS72180.1"/>
    <property type="molecule type" value="Genomic_DNA"/>
</dbReference>
<evidence type="ECO:0000313" key="3">
    <source>
        <dbReference type="EMBL" id="AQS72180.1"/>
    </source>
</evidence>
<dbReference type="PANTHER" id="PTHR35526:SF3">
    <property type="entry name" value="ANTI-SIGMA-F FACTOR RSBW"/>
    <property type="match status" value="1"/>
</dbReference>
<dbReference type="Pfam" id="PF13581">
    <property type="entry name" value="HATPase_c_2"/>
    <property type="match status" value="1"/>
</dbReference>
<dbReference type="Gene3D" id="3.30.565.10">
    <property type="entry name" value="Histidine kinase-like ATPase, C-terminal domain"/>
    <property type="match status" value="1"/>
</dbReference>
<evidence type="ECO:0000313" key="4">
    <source>
        <dbReference type="Proteomes" id="UP000189443"/>
    </source>
</evidence>
<name>A0A1S6JK93_9ACTN</name>
<dbReference type="GO" id="GO:0004674">
    <property type="term" value="F:protein serine/threonine kinase activity"/>
    <property type="evidence" value="ECO:0007669"/>
    <property type="project" value="UniProtKB-KW"/>
</dbReference>
<dbReference type="KEGG" id="spac:B1H29_23135"/>
<gene>
    <name evidence="3" type="ORF">B1H29_23135</name>
</gene>
<proteinExistence type="predicted"/>
<accession>A0A1S6JK93</accession>
<organism evidence="3 4">
    <name type="scientific">Streptomyces pactum</name>
    <dbReference type="NCBI Taxonomy" id="68249"/>
    <lineage>
        <taxon>Bacteria</taxon>
        <taxon>Bacillati</taxon>
        <taxon>Actinomycetota</taxon>
        <taxon>Actinomycetes</taxon>
        <taxon>Kitasatosporales</taxon>
        <taxon>Streptomycetaceae</taxon>
        <taxon>Streptomyces</taxon>
    </lineage>
</organism>
<dbReference type="OrthoDB" id="3211521at2"/>
<keyword evidence="4" id="KW-1185">Reference proteome</keyword>
<keyword evidence="3" id="KW-0547">Nucleotide-binding</keyword>
<keyword evidence="1" id="KW-0723">Serine/threonine-protein kinase</keyword>
<dbReference type="InterPro" id="IPR036890">
    <property type="entry name" value="HATPase_C_sf"/>
</dbReference>
<protein>
    <submittedName>
        <fullName evidence="3">ATP-binding protein</fullName>
    </submittedName>
</protein>
<keyword evidence="1" id="KW-0808">Transferase</keyword>
<dbReference type="PANTHER" id="PTHR35526">
    <property type="entry name" value="ANTI-SIGMA-F FACTOR RSBW-RELATED"/>
    <property type="match status" value="1"/>
</dbReference>
<sequence length="219" mass="24217">MDGSLWMPTRPWRLPFLADAEQVSSLRRALRIHLEYWGLHELRDAAELCTGELITNVIKHVGPGTPSTLVASLNGPHLRIEVHDPDPRALPTLTCAGPDAETGRGMVLVEALSDRWGVELTGDHKVTWCELRPRAARAGRQVPVPRLARAADVLSLYSGSAPEPQPVDQGRLGAAMAEEAAIDIITDLLYWFRLHGRDPDDMLDQAQARFEAENEPRLS</sequence>
<dbReference type="AlphaFoldDB" id="A0A1S6JK93"/>
<keyword evidence="3" id="KW-0067">ATP-binding</keyword>
<evidence type="ECO:0000259" key="2">
    <source>
        <dbReference type="Pfam" id="PF13581"/>
    </source>
</evidence>
<dbReference type="SUPFAM" id="SSF55874">
    <property type="entry name" value="ATPase domain of HSP90 chaperone/DNA topoisomerase II/histidine kinase"/>
    <property type="match status" value="1"/>
</dbReference>
<dbReference type="GO" id="GO:0005524">
    <property type="term" value="F:ATP binding"/>
    <property type="evidence" value="ECO:0007669"/>
    <property type="project" value="UniProtKB-KW"/>
</dbReference>
<dbReference type="InterPro" id="IPR003594">
    <property type="entry name" value="HATPase_dom"/>
</dbReference>
<evidence type="ECO:0000256" key="1">
    <source>
        <dbReference type="ARBA" id="ARBA00022527"/>
    </source>
</evidence>
<dbReference type="CDD" id="cd16936">
    <property type="entry name" value="HATPase_RsbW-like"/>
    <property type="match status" value="1"/>
</dbReference>
<feature type="domain" description="Histidine kinase/HSP90-like ATPase" evidence="2">
    <location>
        <begin position="17"/>
        <end position="121"/>
    </location>
</feature>
<keyword evidence="1" id="KW-0418">Kinase</keyword>
<dbReference type="InterPro" id="IPR050267">
    <property type="entry name" value="Anti-sigma-factor_SerPK"/>
</dbReference>